<dbReference type="Proteomes" id="UP000031668">
    <property type="component" value="Unassembled WGS sequence"/>
</dbReference>
<evidence type="ECO:0000313" key="1">
    <source>
        <dbReference type="EMBL" id="KII72844.1"/>
    </source>
</evidence>
<proteinExistence type="predicted"/>
<evidence type="ECO:0000313" key="2">
    <source>
        <dbReference type="Proteomes" id="UP000031668"/>
    </source>
</evidence>
<keyword evidence="2" id="KW-1185">Reference proteome</keyword>
<accession>A0A0C2J4T2</accession>
<organism evidence="1 2">
    <name type="scientific">Thelohanellus kitauei</name>
    <name type="common">Myxosporean</name>
    <dbReference type="NCBI Taxonomy" id="669202"/>
    <lineage>
        <taxon>Eukaryota</taxon>
        <taxon>Metazoa</taxon>
        <taxon>Cnidaria</taxon>
        <taxon>Myxozoa</taxon>
        <taxon>Myxosporea</taxon>
        <taxon>Bivalvulida</taxon>
        <taxon>Platysporina</taxon>
        <taxon>Myxobolidae</taxon>
        <taxon>Thelohanellus</taxon>
    </lineage>
</organism>
<comment type="caution">
    <text evidence="1">The sequence shown here is derived from an EMBL/GenBank/DDBJ whole genome shotgun (WGS) entry which is preliminary data.</text>
</comment>
<sequence length="111" mass="12390">MSKTNPYPTAVYGRSVPSVRGKKFIFIWTSTVLPKCSKYFKVYYFGLLVSIANNIGLIDIEKGTTAEETDVKETLHNRQSTPDLVGNYVSHDHIEGLVPLPYSGDLYSKGD</sequence>
<dbReference type="AlphaFoldDB" id="A0A0C2J4T2"/>
<protein>
    <submittedName>
        <fullName evidence="1">Uncharacterized protein</fullName>
    </submittedName>
</protein>
<name>A0A0C2J4T2_THEKT</name>
<reference evidence="1 2" key="1">
    <citation type="journal article" date="2014" name="Genome Biol. Evol.">
        <title>The genome of the myxosporean Thelohanellus kitauei shows adaptations to nutrient acquisition within its fish host.</title>
        <authorList>
            <person name="Yang Y."/>
            <person name="Xiong J."/>
            <person name="Zhou Z."/>
            <person name="Huo F."/>
            <person name="Miao W."/>
            <person name="Ran C."/>
            <person name="Liu Y."/>
            <person name="Zhang J."/>
            <person name="Feng J."/>
            <person name="Wang M."/>
            <person name="Wang M."/>
            <person name="Wang L."/>
            <person name="Yao B."/>
        </authorList>
    </citation>
    <scope>NUCLEOTIDE SEQUENCE [LARGE SCALE GENOMIC DNA]</scope>
    <source>
        <strain evidence="1">Wuqing</strain>
    </source>
</reference>
<gene>
    <name evidence="1" type="ORF">RF11_04802</name>
</gene>
<dbReference type="EMBL" id="JWZT01001086">
    <property type="protein sequence ID" value="KII72844.1"/>
    <property type="molecule type" value="Genomic_DNA"/>
</dbReference>